<dbReference type="AlphaFoldDB" id="A0A0D0B7U8"/>
<proteinExistence type="predicted"/>
<protein>
    <submittedName>
        <fullName evidence="2">Uncharacterized protein</fullName>
    </submittedName>
</protein>
<reference evidence="2 3" key="1">
    <citation type="submission" date="2014-04" db="EMBL/GenBank/DDBJ databases">
        <title>Evolutionary Origins and Diversification of the Mycorrhizal Mutualists.</title>
        <authorList>
            <consortium name="DOE Joint Genome Institute"/>
            <consortium name="Mycorrhizal Genomics Consortium"/>
            <person name="Kohler A."/>
            <person name="Kuo A."/>
            <person name="Nagy L.G."/>
            <person name="Floudas D."/>
            <person name="Copeland A."/>
            <person name="Barry K.W."/>
            <person name="Cichocki N."/>
            <person name="Veneault-Fourrey C."/>
            <person name="LaButti K."/>
            <person name="Lindquist E.A."/>
            <person name="Lipzen A."/>
            <person name="Lundell T."/>
            <person name="Morin E."/>
            <person name="Murat C."/>
            <person name="Riley R."/>
            <person name="Ohm R."/>
            <person name="Sun H."/>
            <person name="Tunlid A."/>
            <person name="Henrissat B."/>
            <person name="Grigoriev I.V."/>
            <person name="Hibbett D.S."/>
            <person name="Martin F."/>
        </authorList>
    </citation>
    <scope>NUCLEOTIDE SEQUENCE [LARGE SCALE GENOMIC DNA]</scope>
    <source>
        <strain evidence="2 3">FD-317 M1</strain>
    </source>
</reference>
<name>A0A0D0B7U8_9AGAR</name>
<dbReference type="EMBL" id="KN834779">
    <property type="protein sequence ID" value="KIK59560.1"/>
    <property type="molecule type" value="Genomic_DNA"/>
</dbReference>
<feature type="transmembrane region" description="Helical" evidence="1">
    <location>
        <begin position="59"/>
        <end position="80"/>
    </location>
</feature>
<evidence type="ECO:0000313" key="2">
    <source>
        <dbReference type="EMBL" id="KIK59560.1"/>
    </source>
</evidence>
<gene>
    <name evidence="2" type="ORF">GYMLUDRAFT_670950</name>
</gene>
<organism evidence="2 3">
    <name type="scientific">Collybiopsis luxurians FD-317 M1</name>
    <dbReference type="NCBI Taxonomy" id="944289"/>
    <lineage>
        <taxon>Eukaryota</taxon>
        <taxon>Fungi</taxon>
        <taxon>Dikarya</taxon>
        <taxon>Basidiomycota</taxon>
        <taxon>Agaricomycotina</taxon>
        <taxon>Agaricomycetes</taxon>
        <taxon>Agaricomycetidae</taxon>
        <taxon>Agaricales</taxon>
        <taxon>Marasmiineae</taxon>
        <taxon>Omphalotaceae</taxon>
        <taxon>Collybiopsis</taxon>
        <taxon>Collybiopsis luxurians</taxon>
    </lineage>
</organism>
<evidence type="ECO:0000256" key="1">
    <source>
        <dbReference type="SAM" id="Phobius"/>
    </source>
</evidence>
<dbReference type="Proteomes" id="UP000053593">
    <property type="component" value="Unassembled WGS sequence"/>
</dbReference>
<dbReference type="HOGENOM" id="CLU_2512862_0_0_1"/>
<keyword evidence="1" id="KW-0472">Membrane</keyword>
<keyword evidence="1" id="KW-0812">Transmembrane</keyword>
<keyword evidence="3" id="KW-1185">Reference proteome</keyword>
<accession>A0A0D0B7U8</accession>
<sequence>MLDTESHWLSSHALDSGGIFGRFGYKPRGVLAVTLSNPYIKRPPQRLRAVQLTRLSDFFSFYLSNFECLSLVLLLLPLLFRTIGF</sequence>
<keyword evidence="1" id="KW-1133">Transmembrane helix</keyword>
<evidence type="ECO:0000313" key="3">
    <source>
        <dbReference type="Proteomes" id="UP000053593"/>
    </source>
</evidence>